<dbReference type="GO" id="GO:0006820">
    <property type="term" value="P:monoatomic anion transport"/>
    <property type="evidence" value="ECO:0007669"/>
    <property type="project" value="InterPro"/>
</dbReference>
<comment type="caution">
    <text evidence="8">The sequence shown here is derived from an EMBL/GenBank/DDBJ whole genome shotgun (WGS) entry which is preliminary data.</text>
</comment>
<evidence type="ECO:0000256" key="1">
    <source>
        <dbReference type="ARBA" id="ARBA00004141"/>
    </source>
</evidence>
<keyword evidence="9" id="KW-1185">Reference proteome</keyword>
<protein>
    <recommendedName>
        <fullName evidence="7">Bicarbonate transporter-like transmembrane domain-containing protein</fullName>
    </recommendedName>
</protein>
<dbReference type="EMBL" id="BSYR01000061">
    <property type="protein sequence ID" value="GMJ11652.1"/>
    <property type="molecule type" value="Genomic_DNA"/>
</dbReference>
<feature type="region of interest" description="Disordered" evidence="6">
    <location>
        <begin position="320"/>
        <end position="347"/>
    </location>
</feature>
<keyword evidence="4" id="KW-1133">Transmembrane helix</keyword>
<accession>A0A9W7MSX6</accession>
<sequence length="347" mass="39682">MIAGLYFFDHSVASQLAQQKEFNLKNPPAYHYNVLLLGVLTLICGLLGLPPSNGVLPQSPMHTKSLSVLKKQVIWKKMVKGAKEGMIQHASNSKIYGRMRAVFIEMDQSSPPAVDNELRNLKEAVMKSDSADDAKENFDPKKDIDPYLPIRVNEQRVSNLLQSLLVGLSMCALPVIKMTPTSVLWGYFAYMAIDSLPGNQFWERLLLLFVTPSRRYKVLEGDHASFVESVFQIHLDVYIVPICVSSDMFRESTSFQSFSIMNIFRNSMLPSMKRFPVHHRETSKSRRKNHVTHYEEYEDDFYDAEVLDGITTNRGELKLRSKSPKEEGLYQGHPEEQAELNRRSINF</sequence>
<feature type="domain" description="Bicarbonate transporter-like transmembrane" evidence="7">
    <location>
        <begin position="5"/>
        <end position="73"/>
    </location>
</feature>
<dbReference type="AlphaFoldDB" id="A0A9W7MSX6"/>
<organism evidence="8 9">
    <name type="scientific">Hibiscus trionum</name>
    <name type="common">Flower of an hour</name>
    <dbReference type="NCBI Taxonomy" id="183268"/>
    <lineage>
        <taxon>Eukaryota</taxon>
        <taxon>Viridiplantae</taxon>
        <taxon>Streptophyta</taxon>
        <taxon>Embryophyta</taxon>
        <taxon>Tracheophyta</taxon>
        <taxon>Spermatophyta</taxon>
        <taxon>Magnoliopsida</taxon>
        <taxon>eudicotyledons</taxon>
        <taxon>Gunneridae</taxon>
        <taxon>Pentapetalae</taxon>
        <taxon>rosids</taxon>
        <taxon>malvids</taxon>
        <taxon>Malvales</taxon>
        <taxon>Malvaceae</taxon>
        <taxon>Malvoideae</taxon>
        <taxon>Hibiscus</taxon>
    </lineage>
</organism>
<evidence type="ECO:0000256" key="2">
    <source>
        <dbReference type="ARBA" id="ARBA00006262"/>
    </source>
</evidence>
<evidence type="ECO:0000256" key="3">
    <source>
        <dbReference type="ARBA" id="ARBA00022692"/>
    </source>
</evidence>
<keyword evidence="5" id="KW-0472">Membrane</keyword>
<evidence type="ECO:0000259" key="7">
    <source>
        <dbReference type="Pfam" id="PF00955"/>
    </source>
</evidence>
<dbReference type="PANTHER" id="PTHR11453:SF131">
    <property type="entry name" value="BORON TRANSPORTER 7-RELATED"/>
    <property type="match status" value="1"/>
</dbReference>
<evidence type="ECO:0000256" key="5">
    <source>
        <dbReference type="ARBA" id="ARBA00023136"/>
    </source>
</evidence>
<dbReference type="Proteomes" id="UP001165190">
    <property type="component" value="Unassembled WGS sequence"/>
</dbReference>
<dbReference type="InterPro" id="IPR011531">
    <property type="entry name" value="HCO3_transpt-like_TM_dom"/>
</dbReference>
<proteinExistence type="inferred from homology"/>
<dbReference type="PANTHER" id="PTHR11453">
    <property type="entry name" value="ANION EXCHANGE PROTEIN"/>
    <property type="match status" value="1"/>
</dbReference>
<reference evidence="8" key="1">
    <citation type="submission" date="2023-05" db="EMBL/GenBank/DDBJ databases">
        <title>Genome and transcriptome analyses reveal genes involved in the formation of fine ridges on petal epidermal cells in Hibiscus trionum.</title>
        <authorList>
            <person name="Koshimizu S."/>
            <person name="Masuda S."/>
            <person name="Ishii T."/>
            <person name="Shirasu K."/>
            <person name="Hoshino A."/>
            <person name="Arita M."/>
        </authorList>
    </citation>
    <scope>NUCLEOTIDE SEQUENCE</scope>
    <source>
        <strain evidence="8">Hamamatsu line</strain>
    </source>
</reference>
<dbReference type="InterPro" id="IPR003020">
    <property type="entry name" value="HCO3_transpt_euk"/>
</dbReference>
<comment type="subcellular location">
    <subcellularLocation>
        <location evidence="1">Membrane</location>
        <topology evidence="1">Multi-pass membrane protein</topology>
    </subcellularLocation>
</comment>
<feature type="domain" description="Bicarbonate transporter-like transmembrane" evidence="7">
    <location>
        <begin position="150"/>
        <end position="213"/>
    </location>
</feature>
<dbReference type="GO" id="GO:0050801">
    <property type="term" value="P:monoatomic ion homeostasis"/>
    <property type="evidence" value="ECO:0007669"/>
    <property type="project" value="TreeGrafter"/>
</dbReference>
<name>A0A9W7MSX6_HIBTR</name>
<gene>
    <name evidence="8" type="ORF">HRI_004834400</name>
</gene>
<dbReference type="OrthoDB" id="1735926at2759"/>
<dbReference type="Pfam" id="PF00955">
    <property type="entry name" value="HCO3_cotransp"/>
    <property type="match status" value="2"/>
</dbReference>
<evidence type="ECO:0000313" key="8">
    <source>
        <dbReference type="EMBL" id="GMJ11652.1"/>
    </source>
</evidence>
<evidence type="ECO:0000256" key="4">
    <source>
        <dbReference type="ARBA" id="ARBA00022989"/>
    </source>
</evidence>
<evidence type="ECO:0000256" key="6">
    <source>
        <dbReference type="SAM" id="MobiDB-lite"/>
    </source>
</evidence>
<evidence type="ECO:0000313" key="9">
    <source>
        <dbReference type="Proteomes" id="UP001165190"/>
    </source>
</evidence>
<dbReference type="GO" id="GO:0005886">
    <property type="term" value="C:plasma membrane"/>
    <property type="evidence" value="ECO:0007669"/>
    <property type="project" value="TreeGrafter"/>
</dbReference>
<dbReference type="GO" id="GO:0005452">
    <property type="term" value="F:solute:inorganic anion antiporter activity"/>
    <property type="evidence" value="ECO:0007669"/>
    <property type="project" value="InterPro"/>
</dbReference>
<keyword evidence="3" id="KW-0812">Transmembrane</keyword>
<comment type="similarity">
    <text evidence="2">Belongs to the anion exchanger (TC 2.A.31.3) family.</text>
</comment>